<reference evidence="1" key="1">
    <citation type="submission" date="2023-07" db="EMBL/GenBank/DDBJ databases">
        <title>draft genome sequence of fig (Ficus carica).</title>
        <authorList>
            <person name="Takahashi T."/>
            <person name="Nishimura K."/>
        </authorList>
    </citation>
    <scope>NUCLEOTIDE SEQUENCE</scope>
</reference>
<dbReference type="AlphaFoldDB" id="A0AA88DP41"/>
<sequence length="120" mass="13696">MSNLCGISREAWSRLAVIQRRGAATRWWESIEQDLNLPPPPTSKPHLPKWLHPPTADEIARCRSAHDISKWKPCLDERKSRIFNLGPACCSYVAGTVDGCFSQFPPKFQDRIYPPSLKKH</sequence>
<comment type="caution">
    <text evidence="1">The sequence shown here is derived from an EMBL/GenBank/DDBJ whole genome shotgun (WGS) entry which is preliminary data.</text>
</comment>
<evidence type="ECO:0000313" key="2">
    <source>
        <dbReference type="Proteomes" id="UP001187192"/>
    </source>
</evidence>
<dbReference type="Proteomes" id="UP001187192">
    <property type="component" value="Unassembled WGS sequence"/>
</dbReference>
<proteinExistence type="predicted"/>
<dbReference type="EMBL" id="BTGU01000082">
    <property type="protein sequence ID" value="GMN58903.1"/>
    <property type="molecule type" value="Genomic_DNA"/>
</dbReference>
<protein>
    <recommendedName>
        <fullName evidence="3">Prolamin-like domain-containing protein</fullName>
    </recommendedName>
</protein>
<keyword evidence="2" id="KW-1185">Reference proteome</keyword>
<evidence type="ECO:0008006" key="3">
    <source>
        <dbReference type="Google" id="ProtNLM"/>
    </source>
</evidence>
<evidence type="ECO:0000313" key="1">
    <source>
        <dbReference type="EMBL" id="GMN58903.1"/>
    </source>
</evidence>
<organism evidence="1 2">
    <name type="scientific">Ficus carica</name>
    <name type="common">Common fig</name>
    <dbReference type="NCBI Taxonomy" id="3494"/>
    <lineage>
        <taxon>Eukaryota</taxon>
        <taxon>Viridiplantae</taxon>
        <taxon>Streptophyta</taxon>
        <taxon>Embryophyta</taxon>
        <taxon>Tracheophyta</taxon>
        <taxon>Spermatophyta</taxon>
        <taxon>Magnoliopsida</taxon>
        <taxon>eudicotyledons</taxon>
        <taxon>Gunneridae</taxon>
        <taxon>Pentapetalae</taxon>
        <taxon>rosids</taxon>
        <taxon>fabids</taxon>
        <taxon>Rosales</taxon>
        <taxon>Moraceae</taxon>
        <taxon>Ficeae</taxon>
        <taxon>Ficus</taxon>
    </lineage>
</organism>
<gene>
    <name evidence="1" type="ORF">TIFTF001_028001</name>
</gene>
<name>A0AA88DP41_FICCA</name>
<accession>A0AA88DP41</accession>